<name>A0A8C4TTA1_ERPCA</name>
<evidence type="ECO:0000313" key="5">
    <source>
        <dbReference type="Proteomes" id="UP000694620"/>
    </source>
</evidence>
<dbReference type="InterPro" id="IPR001763">
    <property type="entry name" value="Rhodanese-like_dom"/>
</dbReference>
<reference evidence="4" key="3">
    <citation type="submission" date="2025-09" db="UniProtKB">
        <authorList>
            <consortium name="Ensembl"/>
        </authorList>
    </citation>
    <scope>IDENTIFICATION</scope>
</reference>
<accession>A0A8C4TTA1</accession>
<dbReference type="InterPro" id="IPR022111">
    <property type="entry name" value="Rhodanese_C"/>
</dbReference>
<dbReference type="InterPro" id="IPR040503">
    <property type="entry name" value="TRHO_N"/>
</dbReference>
<dbReference type="Gene3D" id="3.40.250.10">
    <property type="entry name" value="Rhodanese-like domain"/>
    <property type="match status" value="1"/>
</dbReference>
<dbReference type="PANTHER" id="PTHR43268">
    <property type="entry name" value="THIOSULFATE SULFURTRANSFERASE/RHODANESE-LIKE DOMAIN-CONTAINING PROTEIN 2"/>
    <property type="match status" value="1"/>
</dbReference>
<feature type="region of interest" description="Disordered" evidence="2">
    <location>
        <begin position="1"/>
        <end position="29"/>
    </location>
</feature>
<dbReference type="InterPro" id="IPR036873">
    <property type="entry name" value="Rhodanese-like_dom_sf"/>
</dbReference>
<dbReference type="OrthoDB" id="25002at2759"/>
<dbReference type="Gene3D" id="3.30.70.100">
    <property type="match status" value="1"/>
</dbReference>
<feature type="region of interest" description="Disordered" evidence="2">
    <location>
        <begin position="115"/>
        <end position="144"/>
    </location>
</feature>
<dbReference type="PANTHER" id="PTHR43268:SF6">
    <property type="entry name" value="THIOSULFATE SULFURTRANSFERASE_RHODANESE-LIKE DOMAIN-CONTAINING PROTEIN 2"/>
    <property type="match status" value="1"/>
</dbReference>
<feature type="domain" description="Rhodanese" evidence="3">
    <location>
        <begin position="281"/>
        <end position="376"/>
    </location>
</feature>
<dbReference type="Ensembl" id="ENSECRT00000034570.1">
    <property type="protein sequence ID" value="ENSECRP00000033837.1"/>
    <property type="gene ID" value="ENSECRG00000022883.1"/>
</dbReference>
<sequence length="481" mass="53689">MMGESTGTSLGFEFPEREEEASEMPRGSKVMKASLPPDLRKKYAFVRKKAFAIFVQSRESTPGGQVLPRRVWHCCAQAFLCPVTIHKHVAVRHEADVLRSVEEILKALIRPDEASSQQTPFRLPGEAIGGADVDPSPMDTEQKDSEPGQVLLFYCYCDLQDPNGVCVWQRGLCQRLQLTGKVRIAKEGINGTVGGSEAATELYVEAMLSHPVFSNVMCKEDFKTSSGGARCFPDLRVGVYSEIVPLGIDPSALSYKVAGAHLSPEEFHEEVERYVSEESGTPSDTILLDCRNFYESRIGRFTKCLAPDIRKFSYFPDYVDQNVDLFRERRVLMYCTGGIRCERASAYLRSKGVCKTVYQLKGGIHKYLERFPDGFFRGKLFVFDERYAIATNGDVISNCKYCGAPWDQYRVCTSDHCHQLVLSCSECQGRGRTACCATCQEKAWTCANDQLKEECDCTRARPRIPVEGAAATAVPVPLKSL</sequence>
<dbReference type="SMART" id="SM00450">
    <property type="entry name" value="RHOD"/>
    <property type="match status" value="1"/>
</dbReference>
<dbReference type="AlphaFoldDB" id="A0A8C4TTA1"/>
<reference evidence="4" key="1">
    <citation type="submission" date="2021-06" db="EMBL/GenBank/DDBJ databases">
        <authorList>
            <consortium name="Wellcome Sanger Institute Data Sharing"/>
        </authorList>
    </citation>
    <scope>NUCLEOTIDE SEQUENCE [LARGE SCALE GENOMIC DNA]</scope>
</reference>
<dbReference type="Proteomes" id="UP000694620">
    <property type="component" value="Chromosome 7"/>
</dbReference>
<proteinExistence type="predicted"/>
<keyword evidence="5" id="KW-1185">Reference proteome</keyword>
<evidence type="ECO:0000256" key="2">
    <source>
        <dbReference type="SAM" id="MobiDB-lite"/>
    </source>
</evidence>
<gene>
    <name evidence="4" type="primary">TSTD2</name>
</gene>
<dbReference type="InterPro" id="IPR057944">
    <property type="entry name" value="TSTD2_N"/>
</dbReference>
<dbReference type="InterPro" id="IPR020936">
    <property type="entry name" value="TrhO"/>
</dbReference>
<evidence type="ECO:0000313" key="4">
    <source>
        <dbReference type="Ensembl" id="ENSECRP00000033837.1"/>
    </source>
</evidence>
<dbReference type="Pfam" id="PF12368">
    <property type="entry name" value="Rhodanese_C"/>
    <property type="match status" value="1"/>
</dbReference>
<reference evidence="4" key="2">
    <citation type="submission" date="2025-08" db="UniProtKB">
        <authorList>
            <consortium name="Ensembl"/>
        </authorList>
    </citation>
    <scope>IDENTIFICATION</scope>
</reference>
<protein>
    <recommendedName>
        <fullName evidence="1">Thiosulfate sulfurtransferase/rhodanese-like domain-containing protein 2</fullName>
    </recommendedName>
</protein>
<dbReference type="PROSITE" id="PS50206">
    <property type="entry name" value="RHODANESE_3"/>
    <property type="match status" value="1"/>
</dbReference>
<dbReference type="Pfam" id="PF17773">
    <property type="entry name" value="UPF0176_N"/>
    <property type="match status" value="1"/>
</dbReference>
<dbReference type="Pfam" id="PF23949">
    <property type="entry name" value="TSTD2_N"/>
    <property type="match status" value="1"/>
</dbReference>
<dbReference type="CDD" id="cd01518">
    <property type="entry name" value="RHOD_YceA"/>
    <property type="match status" value="1"/>
</dbReference>
<dbReference type="SUPFAM" id="SSF52821">
    <property type="entry name" value="Rhodanese/Cell cycle control phosphatase"/>
    <property type="match status" value="1"/>
</dbReference>
<dbReference type="FunFam" id="3.40.250.10:FF:000022">
    <property type="entry name" value="Thiosulfate sulfurtransferase/rhodanese-like domain-containing protein 2"/>
    <property type="match status" value="1"/>
</dbReference>
<dbReference type="Pfam" id="PF00581">
    <property type="entry name" value="Rhodanese"/>
    <property type="match status" value="1"/>
</dbReference>
<evidence type="ECO:0000259" key="3">
    <source>
        <dbReference type="PROSITE" id="PS50206"/>
    </source>
</evidence>
<organism evidence="4 5">
    <name type="scientific">Erpetoichthys calabaricus</name>
    <name type="common">Rope fish</name>
    <name type="synonym">Calamoichthys calabaricus</name>
    <dbReference type="NCBI Taxonomy" id="27687"/>
    <lineage>
        <taxon>Eukaryota</taxon>
        <taxon>Metazoa</taxon>
        <taxon>Chordata</taxon>
        <taxon>Craniata</taxon>
        <taxon>Vertebrata</taxon>
        <taxon>Euteleostomi</taxon>
        <taxon>Actinopterygii</taxon>
        <taxon>Polypteriformes</taxon>
        <taxon>Polypteridae</taxon>
        <taxon>Erpetoichthys</taxon>
    </lineage>
</organism>
<evidence type="ECO:0000256" key="1">
    <source>
        <dbReference type="ARBA" id="ARBA00069711"/>
    </source>
</evidence>
<dbReference type="GeneTree" id="ENSGT00390000016307"/>